<name>A0ABT9BPU0_9MICO</name>
<dbReference type="NCBIfam" id="NF006743">
    <property type="entry name" value="PRK09270.1-2"/>
    <property type="match status" value="1"/>
</dbReference>
<keyword evidence="1" id="KW-0418">Kinase</keyword>
<dbReference type="InterPro" id="IPR027417">
    <property type="entry name" value="P-loop_NTPase"/>
</dbReference>
<accession>A0ABT9BPU0</accession>
<proteinExistence type="predicted"/>
<dbReference type="EMBL" id="JAUQUB010000003">
    <property type="protein sequence ID" value="MDO7883010.1"/>
    <property type="molecule type" value="Genomic_DNA"/>
</dbReference>
<keyword evidence="1" id="KW-0808">Transferase</keyword>
<comment type="caution">
    <text evidence="1">The sequence shown here is derived from an EMBL/GenBank/DDBJ whole genome shotgun (WGS) entry which is preliminary data.</text>
</comment>
<evidence type="ECO:0000313" key="1">
    <source>
        <dbReference type="EMBL" id="MDO7883010.1"/>
    </source>
</evidence>
<sequence>MSRFESVEELVTHLSRPLERRRVVGIAGAPGAGKSTIAEAVARSIPTAALLPMDGYHYPQSVLRDLGRRDRMGAPDTFDVDAFVATLESVRVSDVAVLARGFDRTIEEPVPDAITIAPEKCTVIVEGNYLLLDSGGWERVAPLLDESFVIEVDDAVRIERLVARHIRFGKSEPDARAWALGPDESNARLIAATASRADHVIALDAGR</sequence>
<dbReference type="SUPFAM" id="SSF52540">
    <property type="entry name" value="P-loop containing nucleoside triphosphate hydrolases"/>
    <property type="match status" value="1"/>
</dbReference>
<reference evidence="1 2" key="1">
    <citation type="submission" date="2023-07" db="EMBL/GenBank/DDBJ databases">
        <title>Protaetiibacter sp. nov WY-16 isolated from soil.</title>
        <authorList>
            <person name="Liu B."/>
            <person name="Wan Y."/>
        </authorList>
    </citation>
    <scope>NUCLEOTIDE SEQUENCE [LARGE SCALE GENOMIC DNA]</scope>
    <source>
        <strain evidence="1 2">WY-16</strain>
    </source>
</reference>
<protein>
    <submittedName>
        <fullName evidence="1">Nucleoside/nucleotide kinase family protein</fullName>
    </submittedName>
</protein>
<organism evidence="1 2">
    <name type="scientific">Antiquaquibacter soli</name>
    <dbReference type="NCBI Taxonomy" id="3064523"/>
    <lineage>
        <taxon>Bacteria</taxon>
        <taxon>Bacillati</taxon>
        <taxon>Actinomycetota</taxon>
        <taxon>Actinomycetes</taxon>
        <taxon>Micrococcales</taxon>
        <taxon>Microbacteriaceae</taxon>
        <taxon>Antiquaquibacter</taxon>
    </lineage>
</organism>
<dbReference type="RefSeq" id="WP_305003440.1">
    <property type="nucleotide sequence ID" value="NZ_JAUQUB010000003.1"/>
</dbReference>
<dbReference type="PANTHER" id="PTHR10285">
    <property type="entry name" value="URIDINE KINASE"/>
    <property type="match status" value="1"/>
</dbReference>
<evidence type="ECO:0000313" key="2">
    <source>
        <dbReference type="Proteomes" id="UP001241072"/>
    </source>
</evidence>
<gene>
    <name evidence="1" type="ORF">Q5716_12300</name>
</gene>
<dbReference type="Gene3D" id="3.40.50.300">
    <property type="entry name" value="P-loop containing nucleotide triphosphate hydrolases"/>
    <property type="match status" value="3"/>
</dbReference>
<dbReference type="Proteomes" id="UP001241072">
    <property type="component" value="Unassembled WGS sequence"/>
</dbReference>
<dbReference type="GO" id="GO:0016301">
    <property type="term" value="F:kinase activity"/>
    <property type="evidence" value="ECO:0007669"/>
    <property type="project" value="UniProtKB-KW"/>
</dbReference>
<keyword evidence="2" id="KW-1185">Reference proteome</keyword>